<sequence>MLLVCDTMPSDGPTYFTDALVTMALDGREGVVHSIPDAGLPALSGVDAAIVSGSTAGVYEADDRPWIDGARKLVRDLAAREIPTLGVCFGHQLVNDAFGGSVEAGDQQRGLVDVEFDDDPLFDGLSERIPLVHGDYVVEPGDGMETVGSADYYAHLATRHESLPVWTVQYHPEFTASLLDRVADDFGWPDTDGERDFSDVNAAQTVDNFARVAGLD</sequence>
<dbReference type="InterPro" id="IPR044992">
    <property type="entry name" value="ChyE-like"/>
</dbReference>
<evidence type="ECO:0000313" key="3">
    <source>
        <dbReference type="Proteomes" id="UP000183894"/>
    </source>
</evidence>
<evidence type="ECO:0000259" key="1">
    <source>
        <dbReference type="Pfam" id="PF00117"/>
    </source>
</evidence>
<dbReference type="CDD" id="cd01741">
    <property type="entry name" value="GATase1_1"/>
    <property type="match status" value="1"/>
</dbReference>
<dbReference type="Pfam" id="PF00117">
    <property type="entry name" value="GATase"/>
    <property type="match status" value="1"/>
</dbReference>
<proteinExistence type="predicted"/>
<accession>A0A1H7FWV7</accession>
<dbReference type="RefSeq" id="WP_074791157.1">
    <property type="nucleotide sequence ID" value="NZ_FOAD01000001.1"/>
</dbReference>
<reference evidence="2 3" key="1">
    <citation type="submission" date="2016-10" db="EMBL/GenBank/DDBJ databases">
        <authorList>
            <person name="de Groot N.N."/>
        </authorList>
    </citation>
    <scope>NUCLEOTIDE SEQUENCE [LARGE SCALE GENOMIC DNA]</scope>
    <source>
        <strain evidence="2 3">CDM_5</strain>
    </source>
</reference>
<gene>
    <name evidence="2" type="ORF">SAMN04488691_101100</name>
</gene>
<dbReference type="PANTHER" id="PTHR42695">
    <property type="entry name" value="GLUTAMINE AMIDOTRANSFERASE YLR126C-RELATED"/>
    <property type="match status" value="1"/>
</dbReference>
<dbReference type="Gene3D" id="3.40.50.880">
    <property type="match status" value="1"/>
</dbReference>
<dbReference type="Proteomes" id="UP000183894">
    <property type="component" value="Unassembled WGS sequence"/>
</dbReference>
<dbReference type="SUPFAM" id="SSF52317">
    <property type="entry name" value="Class I glutamine amidotransferase-like"/>
    <property type="match status" value="1"/>
</dbReference>
<evidence type="ECO:0000313" key="2">
    <source>
        <dbReference type="EMBL" id="SEK28680.1"/>
    </source>
</evidence>
<protein>
    <submittedName>
        <fullName evidence="2">GMP synthase (Glutamine-hydrolysing)</fullName>
    </submittedName>
</protein>
<dbReference type="OrthoDB" id="3321at2157"/>
<dbReference type="GO" id="GO:0005829">
    <property type="term" value="C:cytosol"/>
    <property type="evidence" value="ECO:0007669"/>
    <property type="project" value="TreeGrafter"/>
</dbReference>
<dbReference type="PROSITE" id="PS51273">
    <property type="entry name" value="GATASE_TYPE_1"/>
    <property type="match status" value="1"/>
</dbReference>
<dbReference type="InterPro" id="IPR017926">
    <property type="entry name" value="GATASE"/>
</dbReference>
<dbReference type="PANTHER" id="PTHR42695:SF5">
    <property type="entry name" value="GLUTAMINE AMIDOTRANSFERASE YLR126C-RELATED"/>
    <property type="match status" value="1"/>
</dbReference>
<organism evidence="2 3">
    <name type="scientific">Haloferax larsenii</name>
    <dbReference type="NCBI Taxonomy" id="302484"/>
    <lineage>
        <taxon>Archaea</taxon>
        <taxon>Methanobacteriati</taxon>
        <taxon>Methanobacteriota</taxon>
        <taxon>Stenosarchaea group</taxon>
        <taxon>Halobacteria</taxon>
        <taxon>Halobacteriales</taxon>
        <taxon>Haloferacaceae</taxon>
        <taxon>Haloferax</taxon>
    </lineage>
</organism>
<feature type="domain" description="Glutamine amidotransferase" evidence="1">
    <location>
        <begin position="43"/>
        <end position="178"/>
    </location>
</feature>
<name>A0A1H7FWV7_HALLR</name>
<dbReference type="InterPro" id="IPR029062">
    <property type="entry name" value="Class_I_gatase-like"/>
</dbReference>
<dbReference type="AlphaFoldDB" id="A0A1H7FWV7"/>
<dbReference type="EMBL" id="FOAD01000001">
    <property type="protein sequence ID" value="SEK28680.1"/>
    <property type="molecule type" value="Genomic_DNA"/>
</dbReference>